<feature type="compositionally biased region" description="Polar residues" evidence="1">
    <location>
        <begin position="210"/>
        <end position="224"/>
    </location>
</feature>
<keyword evidence="2" id="KW-1133">Transmembrane helix</keyword>
<keyword evidence="2" id="KW-0812">Transmembrane</keyword>
<feature type="region of interest" description="Disordered" evidence="1">
    <location>
        <begin position="125"/>
        <end position="163"/>
    </location>
</feature>
<organism evidence="3 4">
    <name type="scientific">Gossypium arboreum</name>
    <name type="common">Tree cotton</name>
    <name type="synonym">Gossypium nanking</name>
    <dbReference type="NCBI Taxonomy" id="29729"/>
    <lineage>
        <taxon>Eukaryota</taxon>
        <taxon>Viridiplantae</taxon>
        <taxon>Streptophyta</taxon>
        <taxon>Embryophyta</taxon>
        <taxon>Tracheophyta</taxon>
        <taxon>Spermatophyta</taxon>
        <taxon>Magnoliopsida</taxon>
        <taxon>eudicotyledons</taxon>
        <taxon>Gunneridae</taxon>
        <taxon>Pentapetalae</taxon>
        <taxon>rosids</taxon>
        <taxon>malvids</taxon>
        <taxon>Malvales</taxon>
        <taxon>Malvaceae</taxon>
        <taxon>Malvoideae</taxon>
        <taxon>Gossypium</taxon>
    </lineage>
</organism>
<gene>
    <name evidence="3" type="ORF">F383_01318</name>
</gene>
<accession>A0A0B0PWB4</accession>
<keyword evidence="4" id="KW-1185">Reference proteome</keyword>
<evidence type="ECO:0000256" key="2">
    <source>
        <dbReference type="SAM" id="Phobius"/>
    </source>
</evidence>
<feature type="transmembrane region" description="Helical" evidence="2">
    <location>
        <begin position="75"/>
        <end position="97"/>
    </location>
</feature>
<feature type="compositionally biased region" description="Basic and acidic residues" evidence="1">
    <location>
        <begin position="125"/>
        <end position="136"/>
    </location>
</feature>
<reference evidence="4" key="1">
    <citation type="submission" date="2014-09" db="EMBL/GenBank/DDBJ databases">
        <authorList>
            <person name="Mudge J."/>
            <person name="Ramaraj T."/>
            <person name="Lindquist I.E."/>
            <person name="Bharti A.K."/>
            <person name="Sundararajan A."/>
            <person name="Cameron C.T."/>
            <person name="Woodward J.E."/>
            <person name="May G.D."/>
            <person name="Brubaker C."/>
            <person name="Broadhvest J."/>
            <person name="Wilkins T.A."/>
        </authorList>
    </citation>
    <scope>NUCLEOTIDE SEQUENCE</scope>
    <source>
        <strain evidence="4">cv. AKA8401</strain>
    </source>
</reference>
<evidence type="ECO:0000256" key="1">
    <source>
        <dbReference type="SAM" id="MobiDB-lite"/>
    </source>
</evidence>
<name>A0A0B0PWB4_GOSAR</name>
<protein>
    <submittedName>
        <fullName evidence="3">Pre-mrna-splicing factor slu7</fullName>
    </submittedName>
</protein>
<keyword evidence="2" id="KW-0472">Membrane</keyword>
<dbReference type="AlphaFoldDB" id="A0A0B0PWB4"/>
<dbReference type="EMBL" id="KN446176">
    <property type="protein sequence ID" value="KHG28729.1"/>
    <property type="molecule type" value="Genomic_DNA"/>
</dbReference>
<proteinExistence type="predicted"/>
<sequence>MWEVPSSSHILWLKLFDRSRGGEETSLFDLRLGISWSCFYVRNDIGHVQPHGRAIDEARPCLQDMTMWRKCTERLLSLIYWQLSCKLLFCTAFGTIWSRDRDFSSLVEKAKITEEIKCAERQNCDKEGGRNKRDLEPSSSVQRLKKKAKVDRPVRAGPPVAATGQQPCVDYSRGHQGEYWRKTRACLRCGSLDHRIRECLLRDDQIQAQGTGNVQPQRVAQQPSRGRGQARGGNGMGHRQRAPSRGMFLIHDIPYTTLMDVRSIHSYIACIVFENLGILVESTTSEVKGLKLFDRYRSGEETSLFDLR</sequence>
<evidence type="ECO:0000313" key="3">
    <source>
        <dbReference type="EMBL" id="KHG28729.1"/>
    </source>
</evidence>
<feature type="region of interest" description="Disordered" evidence="1">
    <location>
        <begin position="210"/>
        <end position="242"/>
    </location>
</feature>
<evidence type="ECO:0000313" key="4">
    <source>
        <dbReference type="Proteomes" id="UP000032142"/>
    </source>
</evidence>
<dbReference type="Proteomes" id="UP000032142">
    <property type="component" value="Unassembled WGS sequence"/>
</dbReference>